<dbReference type="OrthoDB" id="4022090at2759"/>
<dbReference type="InterPro" id="IPR024316">
    <property type="entry name" value="APQ12"/>
</dbReference>
<dbReference type="VEuPathDB" id="FungiDB:DEHA2E02926g"/>
<evidence type="ECO:0000313" key="3">
    <source>
        <dbReference type="Proteomes" id="UP000000599"/>
    </source>
</evidence>
<dbReference type="InParanoid" id="Q6BQR4"/>
<reference evidence="2 3" key="1">
    <citation type="journal article" date="2004" name="Nature">
        <title>Genome evolution in yeasts.</title>
        <authorList>
            <consortium name="Genolevures"/>
            <person name="Dujon B."/>
            <person name="Sherman D."/>
            <person name="Fischer G."/>
            <person name="Durrens P."/>
            <person name="Casaregola S."/>
            <person name="Lafontaine I."/>
            <person name="de Montigny J."/>
            <person name="Marck C."/>
            <person name="Neuveglise C."/>
            <person name="Talla E."/>
            <person name="Goffard N."/>
            <person name="Frangeul L."/>
            <person name="Aigle M."/>
            <person name="Anthouard V."/>
            <person name="Babour A."/>
            <person name="Barbe V."/>
            <person name="Barnay S."/>
            <person name="Blanchin S."/>
            <person name="Beckerich J.M."/>
            <person name="Beyne E."/>
            <person name="Bleykasten C."/>
            <person name="Boisrame A."/>
            <person name="Boyer J."/>
            <person name="Cattolico L."/>
            <person name="Confanioleri F."/>
            <person name="de Daruvar A."/>
            <person name="Despons L."/>
            <person name="Fabre E."/>
            <person name="Fairhead C."/>
            <person name="Ferry-Dumazet H."/>
            <person name="Groppi A."/>
            <person name="Hantraye F."/>
            <person name="Hennequin C."/>
            <person name="Jauniaux N."/>
            <person name="Joyet P."/>
            <person name="Kachouri R."/>
            <person name="Kerrest A."/>
            <person name="Koszul R."/>
            <person name="Lemaire M."/>
            <person name="Lesur I."/>
            <person name="Ma L."/>
            <person name="Muller H."/>
            <person name="Nicaud J.M."/>
            <person name="Nikolski M."/>
            <person name="Oztas S."/>
            <person name="Ozier-Kalogeropoulos O."/>
            <person name="Pellenz S."/>
            <person name="Potier S."/>
            <person name="Richard G.F."/>
            <person name="Straub M.L."/>
            <person name="Suleau A."/>
            <person name="Swennene D."/>
            <person name="Tekaia F."/>
            <person name="Wesolowski-Louvel M."/>
            <person name="Westhof E."/>
            <person name="Wirth B."/>
            <person name="Zeniou-Meyer M."/>
            <person name="Zivanovic I."/>
            <person name="Bolotin-Fukuhara M."/>
            <person name="Thierry A."/>
            <person name="Bouchier C."/>
            <person name="Caudron B."/>
            <person name="Scarpelli C."/>
            <person name="Gaillardin C."/>
            <person name="Weissenbach J."/>
            <person name="Wincker P."/>
            <person name="Souciet J.L."/>
        </authorList>
    </citation>
    <scope>NUCLEOTIDE SEQUENCE [LARGE SCALE GENOMIC DNA]</scope>
    <source>
        <strain evidence="3">ATCC 36239 / CBS 767 / BCRC 21394 / JCM 1990 / NBRC 0083 / IGC 2968</strain>
    </source>
</reference>
<proteinExistence type="predicted"/>
<keyword evidence="1" id="KW-0812">Transmembrane</keyword>
<gene>
    <name evidence="2" type="ordered locus">DEHA2E02926g</name>
</gene>
<keyword evidence="3" id="KW-1185">Reference proteome</keyword>
<keyword evidence="1" id="KW-1133">Transmembrane helix</keyword>
<dbReference type="KEGG" id="dha:DEHA2E02926g"/>
<dbReference type="HOGENOM" id="CLU_112097_0_0_1"/>
<evidence type="ECO:0000313" key="2">
    <source>
        <dbReference type="EMBL" id="CAG87672.2"/>
    </source>
</evidence>
<accession>Q6BQR4</accession>
<dbReference type="RefSeq" id="XP_459456.2">
    <property type="nucleotide sequence ID" value="XM_459456.1"/>
</dbReference>
<dbReference type="Pfam" id="PF12716">
    <property type="entry name" value="Apq12"/>
    <property type="match status" value="1"/>
</dbReference>
<protein>
    <submittedName>
        <fullName evidence="2">DEHA2E02926p</fullName>
    </submittedName>
</protein>
<name>Q6BQR4_DEBHA</name>
<dbReference type="GeneID" id="2902280"/>
<keyword evidence="1" id="KW-0472">Membrane</keyword>
<evidence type="ECO:0000256" key="1">
    <source>
        <dbReference type="SAM" id="Phobius"/>
    </source>
</evidence>
<dbReference type="eggNOG" id="ENOG502RQ81">
    <property type="taxonomic scope" value="Eukaryota"/>
</dbReference>
<dbReference type="AlphaFoldDB" id="Q6BQR4"/>
<feature type="transmembrane region" description="Helical" evidence="1">
    <location>
        <begin position="7"/>
        <end position="30"/>
    </location>
</feature>
<dbReference type="Proteomes" id="UP000000599">
    <property type="component" value="Chromosome E"/>
</dbReference>
<organism evidence="2 3">
    <name type="scientific">Debaryomyces hansenii (strain ATCC 36239 / CBS 767 / BCRC 21394 / JCM 1990 / NBRC 0083 / IGC 2968)</name>
    <name type="common">Yeast</name>
    <name type="synonym">Torulaspora hansenii</name>
    <dbReference type="NCBI Taxonomy" id="284592"/>
    <lineage>
        <taxon>Eukaryota</taxon>
        <taxon>Fungi</taxon>
        <taxon>Dikarya</taxon>
        <taxon>Ascomycota</taxon>
        <taxon>Saccharomycotina</taxon>
        <taxon>Pichiomycetes</taxon>
        <taxon>Debaryomycetaceae</taxon>
        <taxon>Debaryomyces</taxon>
    </lineage>
</organism>
<sequence>MSELKDYIAQIASIAMTVLVMVFQNCIILFNYSYRTYPQFTLMVMGIVGAYMVYRLVLRMIRMWIGFLMGIIKALLMLVFICVCGAVYFRGWRFFTQDVHFIKQAIIDLYHNHDGSRKHYTKGFNVMNGFFGMFNGGDAQKGKFGSSNVLEDYGIEIDKSYFDYVEDHFHTGGDFDFDKIGQFVSDNLGDLLEGVDMQEMSNNILGSFMNRN</sequence>
<feature type="transmembrane region" description="Helical" evidence="1">
    <location>
        <begin position="36"/>
        <end position="57"/>
    </location>
</feature>
<dbReference type="OMA" id="WINFIFT"/>
<feature type="transmembrane region" description="Helical" evidence="1">
    <location>
        <begin position="64"/>
        <end position="89"/>
    </location>
</feature>
<dbReference type="EMBL" id="CR382137">
    <property type="protein sequence ID" value="CAG87672.2"/>
    <property type="molecule type" value="Genomic_DNA"/>
</dbReference>